<dbReference type="SUPFAM" id="SSF47113">
    <property type="entry name" value="Histone-fold"/>
    <property type="match status" value="1"/>
</dbReference>
<dbReference type="GO" id="GO:0046982">
    <property type="term" value="F:protein heterodimerization activity"/>
    <property type="evidence" value="ECO:0007669"/>
    <property type="project" value="InterPro"/>
</dbReference>
<dbReference type="AlphaFoldDB" id="A0A482XE31"/>
<name>A0A482XE31_LAOST</name>
<gene>
    <name evidence="2" type="ORF">LSTR_LSTR017109</name>
</gene>
<sequence length="72" mass="7991">DNEVEGSASVSNGGEGSENQKIGQMSEAHQQLAVFWPKVTEEIRKIGQVRLDVKTQALPLARIKRIMKLDDD</sequence>
<dbReference type="OrthoDB" id="1272441at2759"/>
<feature type="compositionally biased region" description="Polar residues" evidence="1">
    <location>
        <begin position="8"/>
        <end position="24"/>
    </location>
</feature>
<dbReference type="EMBL" id="QKKF02011223">
    <property type="protein sequence ID" value="RZF44255.1"/>
    <property type="molecule type" value="Genomic_DNA"/>
</dbReference>
<dbReference type="InterPro" id="IPR009072">
    <property type="entry name" value="Histone-fold"/>
</dbReference>
<evidence type="ECO:0000313" key="3">
    <source>
        <dbReference type="Proteomes" id="UP000291343"/>
    </source>
</evidence>
<feature type="non-terminal residue" evidence="2">
    <location>
        <position position="72"/>
    </location>
</feature>
<evidence type="ECO:0000313" key="2">
    <source>
        <dbReference type="EMBL" id="RZF44255.1"/>
    </source>
</evidence>
<keyword evidence="3" id="KW-1185">Reference proteome</keyword>
<dbReference type="STRING" id="195883.A0A482XE31"/>
<dbReference type="Gene3D" id="1.10.20.10">
    <property type="entry name" value="Histone, subunit A"/>
    <property type="match status" value="1"/>
</dbReference>
<dbReference type="Proteomes" id="UP000291343">
    <property type="component" value="Unassembled WGS sequence"/>
</dbReference>
<feature type="non-terminal residue" evidence="2">
    <location>
        <position position="1"/>
    </location>
</feature>
<dbReference type="InParanoid" id="A0A482XE31"/>
<reference evidence="2 3" key="1">
    <citation type="journal article" date="2017" name="Gigascience">
        <title>Genome sequence of the small brown planthopper, Laodelphax striatellus.</title>
        <authorList>
            <person name="Zhu J."/>
            <person name="Jiang F."/>
            <person name="Wang X."/>
            <person name="Yang P."/>
            <person name="Bao Y."/>
            <person name="Zhao W."/>
            <person name="Wang W."/>
            <person name="Lu H."/>
            <person name="Wang Q."/>
            <person name="Cui N."/>
            <person name="Li J."/>
            <person name="Chen X."/>
            <person name="Luo L."/>
            <person name="Yu J."/>
            <person name="Kang L."/>
            <person name="Cui F."/>
        </authorList>
    </citation>
    <scope>NUCLEOTIDE SEQUENCE [LARGE SCALE GENOMIC DNA]</scope>
    <source>
        <strain evidence="2">Lst14</strain>
    </source>
</reference>
<accession>A0A482XE31</accession>
<protein>
    <submittedName>
        <fullName evidence="2">Uncharacterized protein</fullName>
    </submittedName>
</protein>
<organism evidence="2 3">
    <name type="scientific">Laodelphax striatellus</name>
    <name type="common">Small brown planthopper</name>
    <name type="synonym">Delphax striatella</name>
    <dbReference type="NCBI Taxonomy" id="195883"/>
    <lineage>
        <taxon>Eukaryota</taxon>
        <taxon>Metazoa</taxon>
        <taxon>Ecdysozoa</taxon>
        <taxon>Arthropoda</taxon>
        <taxon>Hexapoda</taxon>
        <taxon>Insecta</taxon>
        <taxon>Pterygota</taxon>
        <taxon>Neoptera</taxon>
        <taxon>Paraneoptera</taxon>
        <taxon>Hemiptera</taxon>
        <taxon>Auchenorrhyncha</taxon>
        <taxon>Fulgoroidea</taxon>
        <taxon>Delphacidae</taxon>
        <taxon>Criomorphinae</taxon>
        <taxon>Laodelphax</taxon>
    </lineage>
</organism>
<proteinExistence type="predicted"/>
<evidence type="ECO:0000256" key="1">
    <source>
        <dbReference type="SAM" id="MobiDB-lite"/>
    </source>
</evidence>
<comment type="caution">
    <text evidence="2">The sequence shown here is derived from an EMBL/GenBank/DDBJ whole genome shotgun (WGS) entry which is preliminary data.</text>
</comment>
<feature type="region of interest" description="Disordered" evidence="1">
    <location>
        <begin position="1"/>
        <end position="24"/>
    </location>
</feature>